<keyword evidence="5" id="KW-1185">Reference proteome</keyword>
<dbReference type="InterPro" id="IPR000415">
    <property type="entry name" value="Nitroreductase-like"/>
</dbReference>
<dbReference type="Gene3D" id="3.40.109.10">
    <property type="entry name" value="NADH Oxidase"/>
    <property type="match status" value="1"/>
</dbReference>
<sequence>MENFEQLVMNRRSANNFLEGNPITQKQLDEIFELVKLGPSAFNLQHTRYIAVLNQELKEKVKKAANGQYKVGTASAVVIVLGDTLAYQDAGEIYEGLQSLGILNKQEYDAMVEDTTSFYQKRGESFQHDEAIRNASLSAMLFMLAAKAKGWDTCPMIGFDPEQIKDVFQISDRFEPVMLITIGKEKTASRQPRGYRRPMSEFVHYHL</sequence>
<evidence type="ECO:0000256" key="2">
    <source>
        <dbReference type="ARBA" id="ARBA00023002"/>
    </source>
</evidence>
<evidence type="ECO:0000259" key="3">
    <source>
        <dbReference type="Pfam" id="PF00881"/>
    </source>
</evidence>
<reference evidence="4 5" key="1">
    <citation type="submission" date="2023-07" db="EMBL/GenBank/DDBJ databases">
        <title>Genomic Encyclopedia of Type Strains, Phase IV (KMG-IV): sequencing the most valuable type-strain genomes for metagenomic binning, comparative biology and taxonomic classification.</title>
        <authorList>
            <person name="Goeker M."/>
        </authorList>
    </citation>
    <scope>NUCLEOTIDE SEQUENCE [LARGE SCALE GENOMIC DNA]</scope>
    <source>
        <strain evidence="4 5">DSM 23837</strain>
    </source>
</reference>
<dbReference type="SUPFAM" id="SSF55469">
    <property type="entry name" value="FMN-dependent nitroreductase-like"/>
    <property type="match status" value="1"/>
</dbReference>
<evidence type="ECO:0000313" key="4">
    <source>
        <dbReference type="EMBL" id="MDQ0175584.1"/>
    </source>
</evidence>
<protein>
    <submittedName>
        <fullName evidence="4">NAD(P)H nitroreductase</fullName>
        <ecNumber evidence="4">1.-.-.-</ecNumber>
    </submittedName>
</protein>
<evidence type="ECO:0000313" key="5">
    <source>
        <dbReference type="Proteomes" id="UP001223586"/>
    </source>
</evidence>
<organism evidence="4 5">
    <name type="scientific">Bacillus chungangensis</name>
    <dbReference type="NCBI Taxonomy" id="587633"/>
    <lineage>
        <taxon>Bacteria</taxon>
        <taxon>Bacillati</taxon>
        <taxon>Bacillota</taxon>
        <taxon>Bacilli</taxon>
        <taxon>Bacillales</taxon>
        <taxon>Bacillaceae</taxon>
        <taxon>Bacillus</taxon>
    </lineage>
</organism>
<dbReference type="CDD" id="cd02137">
    <property type="entry name" value="MhqN-like"/>
    <property type="match status" value="1"/>
</dbReference>
<dbReference type="Proteomes" id="UP001223586">
    <property type="component" value="Unassembled WGS sequence"/>
</dbReference>
<name>A0ABT9WQM2_9BACI</name>
<feature type="domain" description="Nitroreductase" evidence="3">
    <location>
        <begin position="9"/>
        <end position="184"/>
    </location>
</feature>
<proteinExistence type="inferred from homology"/>
<comment type="similarity">
    <text evidence="1">Belongs to the nitroreductase family.</text>
</comment>
<evidence type="ECO:0000256" key="1">
    <source>
        <dbReference type="ARBA" id="ARBA00007118"/>
    </source>
</evidence>
<dbReference type="InterPro" id="IPR029479">
    <property type="entry name" value="Nitroreductase"/>
</dbReference>
<dbReference type="PANTHER" id="PTHR43673">
    <property type="entry name" value="NAD(P)H NITROREDUCTASE YDGI-RELATED"/>
    <property type="match status" value="1"/>
</dbReference>
<dbReference type="Pfam" id="PF00881">
    <property type="entry name" value="Nitroreductase"/>
    <property type="match status" value="1"/>
</dbReference>
<dbReference type="GO" id="GO:0016491">
    <property type="term" value="F:oxidoreductase activity"/>
    <property type="evidence" value="ECO:0007669"/>
    <property type="project" value="UniProtKB-KW"/>
</dbReference>
<dbReference type="RefSeq" id="WP_307228017.1">
    <property type="nucleotide sequence ID" value="NZ_JAUSTT010000007.1"/>
</dbReference>
<accession>A0ABT9WQM2</accession>
<dbReference type="EC" id="1.-.-.-" evidence="4"/>
<dbReference type="PANTHER" id="PTHR43673:SF12">
    <property type="entry name" value="PROTEIN DRGA"/>
    <property type="match status" value="1"/>
</dbReference>
<keyword evidence="2 4" id="KW-0560">Oxidoreductase</keyword>
<dbReference type="EMBL" id="JAUSTT010000007">
    <property type="protein sequence ID" value="MDQ0175584.1"/>
    <property type="molecule type" value="Genomic_DNA"/>
</dbReference>
<gene>
    <name evidence="4" type="ORF">J2S08_001418</name>
</gene>
<comment type="caution">
    <text evidence="4">The sequence shown here is derived from an EMBL/GenBank/DDBJ whole genome shotgun (WGS) entry which is preliminary data.</text>
</comment>